<keyword evidence="8" id="KW-0675">Receptor</keyword>
<feature type="transmembrane region" description="Helical" evidence="11">
    <location>
        <begin position="228"/>
        <end position="252"/>
    </location>
</feature>
<evidence type="ECO:0000256" key="11">
    <source>
        <dbReference type="SAM" id="Phobius"/>
    </source>
</evidence>
<evidence type="ECO:0000313" key="13">
    <source>
        <dbReference type="EMBL" id="CAG7836835.1"/>
    </source>
</evidence>
<feature type="transmembrane region" description="Helical" evidence="11">
    <location>
        <begin position="419"/>
        <end position="438"/>
    </location>
</feature>
<evidence type="ECO:0000256" key="4">
    <source>
        <dbReference type="ARBA" id="ARBA00022692"/>
    </source>
</evidence>
<feature type="compositionally biased region" description="Polar residues" evidence="10">
    <location>
        <begin position="300"/>
        <end position="323"/>
    </location>
</feature>
<feature type="transmembrane region" description="Helical" evidence="11">
    <location>
        <begin position="381"/>
        <end position="399"/>
    </location>
</feature>
<evidence type="ECO:0000256" key="2">
    <source>
        <dbReference type="ARBA" id="ARBA00010663"/>
    </source>
</evidence>
<dbReference type="GO" id="GO:0071880">
    <property type="term" value="P:adenylate cyclase-activating adrenergic receptor signaling pathway"/>
    <property type="evidence" value="ECO:0007669"/>
    <property type="project" value="TreeGrafter"/>
</dbReference>
<dbReference type="GO" id="GO:0043410">
    <property type="term" value="P:positive regulation of MAPK cascade"/>
    <property type="evidence" value="ECO:0007669"/>
    <property type="project" value="TreeGrafter"/>
</dbReference>
<dbReference type="CDD" id="cd15067">
    <property type="entry name" value="7tmA_Dop1R2-like"/>
    <property type="match status" value="1"/>
</dbReference>
<evidence type="ECO:0000256" key="5">
    <source>
        <dbReference type="ARBA" id="ARBA00022989"/>
    </source>
</evidence>
<keyword evidence="3" id="KW-1003">Cell membrane</keyword>
<evidence type="ECO:0000256" key="6">
    <source>
        <dbReference type="ARBA" id="ARBA00023040"/>
    </source>
</evidence>
<evidence type="ECO:0000256" key="7">
    <source>
        <dbReference type="ARBA" id="ARBA00023136"/>
    </source>
</evidence>
<dbReference type="AlphaFoldDB" id="A0A8J2PTS6"/>
<comment type="caution">
    <text evidence="13">The sequence shown here is derived from an EMBL/GenBank/DDBJ whole genome shotgun (WGS) entry which is preliminary data.</text>
</comment>
<dbReference type="InterPro" id="IPR017452">
    <property type="entry name" value="GPCR_Rhodpsn_7TM"/>
</dbReference>
<evidence type="ECO:0000256" key="8">
    <source>
        <dbReference type="ARBA" id="ARBA00023170"/>
    </source>
</evidence>
<dbReference type="PANTHER" id="PTHR24248">
    <property type="entry name" value="ADRENERGIC RECEPTOR-RELATED G-PROTEIN COUPLED RECEPTOR"/>
    <property type="match status" value="1"/>
</dbReference>
<keyword evidence="14" id="KW-1185">Reference proteome</keyword>
<comment type="similarity">
    <text evidence="2">Belongs to the G-protein coupled receptor 1 family.</text>
</comment>
<accession>A0A8J2PTS6</accession>
<dbReference type="PANTHER" id="PTHR24248:SF185">
    <property type="entry name" value="DOPAMINE RECEPTOR 2"/>
    <property type="match status" value="1"/>
</dbReference>
<dbReference type="SUPFAM" id="SSF81321">
    <property type="entry name" value="Family A G protein-coupled receptor-like"/>
    <property type="match status" value="1"/>
</dbReference>
<dbReference type="InterPro" id="IPR000276">
    <property type="entry name" value="GPCR_Rhodpsn"/>
</dbReference>
<feature type="domain" description="G-protein coupled receptors family 1 profile" evidence="12">
    <location>
        <begin position="85"/>
        <end position="435"/>
    </location>
</feature>
<dbReference type="PROSITE" id="PS50262">
    <property type="entry name" value="G_PROTEIN_RECEP_F1_2"/>
    <property type="match status" value="1"/>
</dbReference>
<dbReference type="OrthoDB" id="5957871at2759"/>
<protein>
    <recommendedName>
        <fullName evidence="12">G-protein coupled receptors family 1 profile domain-containing protein</fullName>
    </recommendedName>
</protein>
<dbReference type="Proteomes" id="UP000708208">
    <property type="component" value="Unassembled WGS sequence"/>
</dbReference>
<feature type="transmembrane region" description="Helical" evidence="11">
    <location>
        <begin position="105"/>
        <end position="124"/>
    </location>
</feature>
<feature type="transmembrane region" description="Helical" evidence="11">
    <location>
        <begin position="144"/>
        <end position="165"/>
    </location>
</feature>
<sequence length="498" mass="55605">MSSSRRESVLFESLSSTYWPLLPSSSSSASSAIDDQSVLPPGENQSFFNDSFLGTTNEPHSSLWTLHHPALAILLLSFCVATVFGNVLVIVAVARERYLHSVTNYFITSLAVADCLVGFVVMPFQAIYEVLDKKWIFGELWCDLWHSLDVLASTASILNLCVISLDRYWAITDPFTYPSRMTNSKACLLIALVWVCSSLISFPAIAWWRAVRDNPIQDLECPFTDDLGYLVFSSIISFYGPLFVMVFTYYRIYRVAVEQTRSLKQGTKQVEGDGIELTLRIHRGGGANSHPPPPHDNSRHIGNTANYGHQRRQPAQQQNSSDGCDSDVGHIALLSPHPNDNGSSSTLPRNNSVRVVPKNLKNFSISRKLAKFAKEKKAAKTLGIVIGVFIVCWCPFFITNLLSGICKTCLNKAQLMTEVALWGGWINSGMNPVIYACWSRDFRRAFGRIVCVCCPGRIRRQYRPGGLRPHLARLTQLSLRTAMPFDDQVQADDFNLSC</sequence>
<dbReference type="EMBL" id="CAJVCH010571175">
    <property type="protein sequence ID" value="CAG7836835.1"/>
    <property type="molecule type" value="Genomic_DNA"/>
</dbReference>
<dbReference type="GO" id="GO:0005886">
    <property type="term" value="C:plasma membrane"/>
    <property type="evidence" value="ECO:0007669"/>
    <property type="project" value="UniProtKB-SubCell"/>
</dbReference>
<keyword evidence="6" id="KW-0297">G-protein coupled receptor</keyword>
<keyword evidence="7 11" id="KW-0472">Membrane</keyword>
<evidence type="ECO:0000313" key="14">
    <source>
        <dbReference type="Proteomes" id="UP000708208"/>
    </source>
</evidence>
<name>A0A8J2PTS6_9HEXA</name>
<evidence type="ECO:0000256" key="1">
    <source>
        <dbReference type="ARBA" id="ARBA00004651"/>
    </source>
</evidence>
<keyword evidence="4 11" id="KW-0812">Transmembrane</keyword>
<evidence type="ECO:0000256" key="3">
    <source>
        <dbReference type="ARBA" id="ARBA00022475"/>
    </source>
</evidence>
<keyword evidence="5 11" id="KW-1133">Transmembrane helix</keyword>
<evidence type="ECO:0000256" key="10">
    <source>
        <dbReference type="SAM" id="MobiDB-lite"/>
    </source>
</evidence>
<dbReference type="SMART" id="SM01381">
    <property type="entry name" value="7TM_GPCR_Srsx"/>
    <property type="match status" value="1"/>
</dbReference>
<dbReference type="GO" id="GO:0004930">
    <property type="term" value="F:G protein-coupled receptor activity"/>
    <property type="evidence" value="ECO:0007669"/>
    <property type="project" value="UniProtKB-KW"/>
</dbReference>
<feature type="region of interest" description="Disordered" evidence="10">
    <location>
        <begin position="282"/>
        <end position="324"/>
    </location>
</feature>
<feature type="transmembrane region" description="Helical" evidence="11">
    <location>
        <begin position="186"/>
        <end position="208"/>
    </location>
</feature>
<comment type="subcellular location">
    <subcellularLocation>
        <location evidence="1">Cell membrane</location>
        <topology evidence="1">Multi-pass membrane protein</topology>
    </subcellularLocation>
</comment>
<feature type="transmembrane region" description="Helical" evidence="11">
    <location>
        <begin position="70"/>
        <end position="93"/>
    </location>
</feature>
<evidence type="ECO:0000259" key="12">
    <source>
        <dbReference type="PROSITE" id="PS50262"/>
    </source>
</evidence>
<organism evidence="13 14">
    <name type="scientific">Allacma fusca</name>
    <dbReference type="NCBI Taxonomy" id="39272"/>
    <lineage>
        <taxon>Eukaryota</taxon>
        <taxon>Metazoa</taxon>
        <taxon>Ecdysozoa</taxon>
        <taxon>Arthropoda</taxon>
        <taxon>Hexapoda</taxon>
        <taxon>Collembola</taxon>
        <taxon>Symphypleona</taxon>
        <taxon>Sminthuridae</taxon>
        <taxon>Allacma</taxon>
    </lineage>
</organism>
<proteinExistence type="inferred from homology"/>
<evidence type="ECO:0000256" key="9">
    <source>
        <dbReference type="ARBA" id="ARBA00023224"/>
    </source>
</evidence>
<dbReference type="PROSITE" id="PS00237">
    <property type="entry name" value="G_PROTEIN_RECEP_F1_1"/>
    <property type="match status" value="1"/>
</dbReference>
<gene>
    <name evidence="13" type="ORF">AFUS01_LOCUS46029</name>
</gene>
<keyword evidence="9" id="KW-0807">Transducer</keyword>
<reference evidence="13" key="1">
    <citation type="submission" date="2021-06" db="EMBL/GenBank/DDBJ databases">
        <authorList>
            <person name="Hodson N. C."/>
            <person name="Mongue J. A."/>
            <person name="Jaron S. K."/>
        </authorList>
    </citation>
    <scope>NUCLEOTIDE SEQUENCE</scope>
</reference>
<dbReference type="Pfam" id="PF00001">
    <property type="entry name" value="7tm_1"/>
    <property type="match status" value="1"/>
</dbReference>